<keyword evidence="5" id="KW-1185">Reference proteome</keyword>
<keyword evidence="2" id="KW-0812">Transmembrane</keyword>
<feature type="transmembrane region" description="Helical" evidence="2">
    <location>
        <begin position="78"/>
        <end position="102"/>
    </location>
</feature>
<dbReference type="PANTHER" id="PTHR46797">
    <property type="entry name" value="HTH-TYPE TRANSCRIPTIONAL REGULATOR"/>
    <property type="match status" value="1"/>
</dbReference>
<dbReference type="PANTHER" id="PTHR46797:SF1">
    <property type="entry name" value="METHYLPHOSPHONATE SYNTHASE"/>
    <property type="match status" value="1"/>
</dbReference>
<evidence type="ECO:0000313" key="5">
    <source>
        <dbReference type="Proteomes" id="UP000239002"/>
    </source>
</evidence>
<dbReference type="RefSeq" id="WP_245890608.1">
    <property type="nucleotide sequence ID" value="NZ_MQVW01000027.1"/>
</dbReference>
<feature type="transmembrane region" description="Helical" evidence="2">
    <location>
        <begin position="167"/>
        <end position="186"/>
    </location>
</feature>
<dbReference type="InterPro" id="IPR050807">
    <property type="entry name" value="TransReg_Diox_bact_type"/>
</dbReference>
<evidence type="ECO:0000259" key="3">
    <source>
        <dbReference type="PROSITE" id="PS50943"/>
    </source>
</evidence>
<dbReference type="EMBL" id="PTJE01000001">
    <property type="protein sequence ID" value="PPK96629.1"/>
    <property type="molecule type" value="Genomic_DNA"/>
</dbReference>
<feature type="transmembrane region" description="Helical" evidence="2">
    <location>
        <begin position="143"/>
        <end position="161"/>
    </location>
</feature>
<dbReference type="GO" id="GO:0003700">
    <property type="term" value="F:DNA-binding transcription factor activity"/>
    <property type="evidence" value="ECO:0007669"/>
    <property type="project" value="TreeGrafter"/>
</dbReference>
<keyword evidence="1" id="KW-0238">DNA-binding</keyword>
<organism evidence="4 5">
    <name type="scientific">Nonlabens xylanidelens</name>
    <dbReference type="NCBI Taxonomy" id="191564"/>
    <lineage>
        <taxon>Bacteria</taxon>
        <taxon>Pseudomonadati</taxon>
        <taxon>Bacteroidota</taxon>
        <taxon>Flavobacteriia</taxon>
        <taxon>Flavobacteriales</taxon>
        <taxon>Flavobacteriaceae</taxon>
        <taxon>Nonlabens</taxon>
    </lineage>
</organism>
<dbReference type="InterPro" id="IPR001387">
    <property type="entry name" value="Cro/C1-type_HTH"/>
</dbReference>
<dbReference type="AlphaFoldDB" id="A0A2S6IQV8"/>
<gene>
    <name evidence="4" type="ORF">LY01_00452</name>
</gene>
<evidence type="ECO:0000256" key="1">
    <source>
        <dbReference type="ARBA" id="ARBA00023125"/>
    </source>
</evidence>
<comment type="caution">
    <text evidence="4">The sequence shown here is derived from an EMBL/GenBank/DDBJ whole genome shotgun (WGS) entry which is preliminary data.</text>
</comment>
<keyword evidence="2" id="KW-0472">Membrane</keyword>
<dbReference type="PROSITE" id="PS50943">
    <property type="entry name" value="HTH_CROC1"/>
    <property type="match status" value="1"/>
</dbReference>
<dbReference type="SUPFAM" id="SSF47413">
    <property type="entry name" value="lambda repressor-like DNA-binding domains"/>
    <property type="match status" value="1"/>
</dbReference>
<protein>
    <submittedName>
        <fullName evidence="4">Helix-turn-helix protein</fullName>
    </submittedName>
</protein>
<evidence type="ECO:0000256" key="2">
    <source>
        <dbReference type="SAM" id="Phobius"/>
    </source>
</evidence>
<dbReference type="GO" id="GO:0005829">
    <property type="term" value="C:cytosol"/>
    <property type="evidence" value="ECO:0007669"/>
    <property type="project" value="TreeGrafter"/>
</dbReference>
<dbReference type="CDD" id="cd00093">
    <property type="entry name" value="HTH_XRE"/>
    <property type="match status" value="1"/>
</dbReference>
<name>A0A2S6IQV8_9FLAO</name>
<dbReference type="SMART" id="SM00530">
    <property type="entry name" value="HTH_XRE"/>
    <property type="match status" value="1"/>
</dbReference>
<dbReference type="Pfam" id="PF01381">
    <property type="entry name" value="HTH_3"/>
    <property type="match status" value="1"/>
</dbReference>
<dbReference type="Gene3D" id="1.10.260.40">
    <property type="entry name" value="lambda repressor-like DNA-binding domains"/>
    <property type="match status" value="1"/>
</dbReference>
<dbReference type="Proteomes" id="UP000239002">
    <property type="component" value="Unassembled WGS sequence"/>
</dbReference>
<proteinExistence type="predicted"/>
<sequence length="193" mass="22037">MKNKKRMEFIGNRISSLRIEKGITQEELAELSKVNLRTIQRIEKNETTPRNSTLELICEVLKISTSDLIKENSDDNNIVTIITHYFFLIVFNIALMGIIGFLTLDQNTNINSRFGGVITSFFLPICIVFFTSKMSNGERLLKYGTGYIAYFIMCLISMGFGKAWITGIYSMLFPCLIISILTLFYGDRLLPKD</sequence>
<feature type="transmembrane region" description="Helical" evidence="2">
    <location>
        <begin position="114"/>
        <end position="131"/>
    </location>
</feature>
<dbReference type="GO" id="GO:0003677">
    <property type="term" value="F:DNA binding"/>
    <property type="evidence" value="ECO:0007669"/>
    <property type="project" value="UniProtKB-KW"/>
</dbReference>
<evidence type="ECO:0000313" key="4">
    <source>
        <dbReference type="EMBL" id="PPK96629.1"/>
    </source>
</evidence>
<feature type="domain" description="HTH cro/C1-type" evidence="3">
    <location>
        <begin position="14"/>
        <end position="68"/>
    </location>
</feature>
<keyword evidence="2" id="KW-1133">Transmembrane helix</keyword>
<accession>A0A2S6IQV8</accession>
<dbReference type="InterPro" id="IPR010982">
    <property type="entry name" value="Lambda_DNA-bd_dom_sf"/>
</dbReference>
<reference evidence="4 5" key="1">
    <citation type="submission" date="2018-02" db="EMBL/GenBank/DDBJ databases">
        <title>Genomic Encyclopedia of Archaeal and Bacterial Type Strains, Phase II (KMG-II): from individual species to whole genera.</title>
        <authorList>
            <person name="Goeker M."/>
        </authorList>
    </citation>
    <scope>NUCLEOTIDE SEQUENCE [LARGE SCALE GENOMIC DNA]</scope>
    <source>
        <strain evidence="4 5">DSM 16809</strain>
    </source>
</reference>